<keyword evidence="4" id="KW-1003">Cell membrane</keyword>
<keyword evidence="9 10" id="KW-0472">Membrane</keyword>
<feature type="transmembrane region" description="Helical" evidence="10">
    <location>
        <begin position="20"/>
        <end position="40"/>
    </location>
</feature>
<sequence>MIAQFRTWFDGRSLREKRMLLAMAGLALLTVIWAGIILPVTDALSSARERHAGAVVRLGETQARLAVLQDLQRDRPAALGAPLDTVIRLRANEAGFPLSLATPMGNDRVQIAITSAKPGALLGWIGELERAGILVDSLNMTNNGDQTVAAQMTLRARGI</sequence>
<keyword evidence="5" id="KW-0997">Cell inner membrane</keyword>
<organism evidence="11 12">
    <name type="scientific">Sphingomonas qilianensis</name>
    <dbReference type="NCBI Taxonomy" id="1736690"/>
    <lineage>
        <taxon>Bacteria</taxon>
        <taxon>Pseudomonadati</taxon>
        <taxon>Pseudomonadota</taxon>
        <taxon>Alphaproteobacteria</taxon>
        <taxon>Sphingomonadales</taxon>
        <taxon>Sphingomonadaceae</taxon>
        <taxon>Sphingomonas</taxon>
    </lineage>
</organism>
<evidence type="ECO:0000256" key="3">
    <source>
        <dbReference type="ARBA" id="ARBA00022448"/>
    </source>
</evidence>
<evidence type="ECO:0000256" key="1">
    <source>
        <dbReference type="ARBA" id="ARBA00004377"/>
    </source>
</evidence>
<comment type="similarity">
    <text evidence="2">Belongs to the GSP M family.</text>
</comment>
<proteinExistence type="inferred from homology"/>
<evidence type="ECO:0000256" key="9">
    <source>
        <dbReference type="ARBA" id="ARBA00023136"/>
    </source>
</evidence>
<dbReference type="RefSeq" id="WP_345862544.1">
    <property type="nucleotide sequence ID" value="NZ_JBDIMF010000001.1"/>
</dbReference>
<gene>
    <name evidence="11" type="primary">gspM</name>
    <name evidence="11" type="ORF">ABC969_01750</name>
</gene>
<evidence type="ECO:0000256" key="2">
    <source>
        <dbReference type="ARBA" id="ARBA00010637"/>
    </source>
</evidence>
<dbReference type="Pfam" id="PF04612">
    <property type="entry name" value="T2SSM"/>
    <property type="match status" value="1"/>
</dbReference>
<keyword evidence="8 10" id="KW-1133">Transmembrane helix</keyword>
<reference evidence="11 12" key="1">
    <citation type="submission" date="2024-05" db="EMBL/GenBank/DDBJ databases">
        <authorList>
            <person name="Liu Q."/>
            <person name="Xin Y.-H."/>
        </authorList>
    </citation>
    <scope>NUCLEOTIDE SEQUENCE [LARGE SCALE GENOMIC DNA]</scope>
    <source>
        <strain evidence="11 12">CGMCC 1.15349</strain>
    </source>
</reference>
<keyword evidence="7" id="KW-0653">Protein transport</keyword>
<evidence type="ECO:0000256" key="5">
    <source>
        <dbReference type="ARBA" id="ARBA00022519"/>
    </source>
</evidence>
<dbReference type="InterPro" id="IPR007690">
    <property type="entry name" value="T2SS_GspM"/>
</dbReference>
<dbReference type="Gene3D" id="3.30.1360.100">
    <property type="entry name" value="General secretion pathway protein M, EpsM"/>
    <property type="match status" value="1"/>
</dbReference>
<dbReference type="Proteomes" id="UP001404104">
    <property type="component" value="Unassembled WGS sequence"/>
</dbReference>
<evidence type="ECO:0000313" key="11">
    <source>
        <dbReference type="EMBL" id="MEN2785141.1"/>
    </source>
</evidence>
<protein>
    <submittedName>
        <fullName evidence="11">Type II secretion system protein GspM</fullName>
    </submittedName>
</protein>
<comment type="subcellular location">
    <subcellularLocation>
        <location evidence="1">Cell inner membrane</location>
        <topology evidence="1">Single-pass membrane protein</topology>
    </subcellularLocation>
</comment>
<evidence type="ECO:0000256" key="10">
    <source>
        <dbReference type="SAM" id="Phobius"/>
    </source>
</evidence>
<accession>A0ABU9XR19</accession>
<comment type="caution">
    <text evidence="11">The sequence shown here is derived from an EMBL/GenBank/DDBJ whole genome shotgun (WGS) entry which is preliminary data.</text>
</comment>
<dbReference type="EMBL" id="JBDIMF010000001">
    <property type="protein sequence ID" value="MEN2785141.1"/>
    <property type="molecule type" value="Genomic_DNA"/>
</dbReference>
<keyword evidence="6 10" id="KW-0812">Transmembrane</keyword>
<evidence type="ECO:0000256" key="7">
    <source>
        <dbReference type="ARBA" id="ARBA00022927"/>
    </source>
</evidence>
<keyword evidence="3" id="KW-0813">Transport</keyword>
<evidence type="ECO:0000256" key="8">
    <source>
        <dbReference type="ARBA" id="ARBA00022989"/>
    </source>
</evidence>
<dbReference type="InterPro" id="IPR023229">
    <property type="entry name" value="T2SS_M_periplasmic_sf"/>
</dbReference>
<evidence type="ECO:0000256" key="4">
    <source>
        <dbReference type="ARBA" id="ARBA00022475"/>
    </source>
</evidence>
<dbReference type="SUPFAM" id="SSF103054">
    <property type="entry name" value="General secretion pathway protein M, EpsM"/>
    <property type="match status" value="1"/>
</dbReference>
<name>A0ABU9XR19_9SPHN</name>
<keyword evidence="12" id="KW-1185">Reference proteome</keyword>
<evidence type="ECO:0000313" key="12">
    <source>
        <dbReference type="Proteomes" id="UP001404104"/>
    </source>
</evidence>
<evidence type="ECO:0000256" key="6">
    <source>
        <dbReference type="ARBA" id="ARBA00022692"/>
    </source>
</evidence>